<dbReference type="InterPro" id="IPR006626">
    <property type="entry name" value="PbH1"/>
</dbReference>
<organism evidence="4">
    <name type="scientific">Trypanosoma congolense (strain IL3000)</name>
    <dbReference type="NCBI Taxonomy" id="1068625"/>
    <lineage>
        <taxon>Eukaryota</taxon>
        <taxon>Discoba</taxon>
        <taxon>Euglenozoa</taxon>
        <taxon>Kinetoplastea</taxon>
        <taxon>Metakinetoplastina</taxon>
        <taxon>Trypanosomatida</taxon>
        <taxon>Trypanosomatidae</taxon>
        <taxon>Trypanosoma</taxon>
        <taxon>Nannomonas</taxon>
    </lineage>
</organism>
<dbReference type="GO" id="GO:0006511">
    <property type="term" value="P:ubiquitin-dependent protein catabolic process"/>
    <property type="evidence" value="ECO:0007669"/>
    <property type="project" value="TreeGrafter"/>
</dbReference>
<dbReference type="InterPro" id="IPR051550">
    <property type="entry name" value="SCF-Subunits/Alg-Epimerases"/>
</dbReference>
<feature type="domain" description="Right handed beta helix" evidence="3">
    <location>
        <begin position="733"/>
        <end position="854"/>
    </location>
</feature>
<feature type="domain" description="Right handed beta helix" evidence="3">
    <location>
        <begin position="111"/>
        <end position="228"/>
    </location>
</feature>
<feature type="domain" description="Right handed beta helix" evidence="3">
    <location>
        <begin position="1263"/>
        <end position="1410"/>
    </location>
</feature>
<feature type="non-terminal residue" evidence="4">
    <location>
        <position position="1866"/>
    </location>
</feature>
<dbReference type="VEuPathDB" id="TriTrypDB:TcIL3000_3_2790"/>
<dbReference type="InterPro" id="IPR012334">
    <property type="entry name" value="Pectin_lyas_fold"/>
</dbReference>
<dbReference type="Pfam" id="PF05048">
    <property type="entry name" value="NosD"/>
    <property type="match status" value="1"/>
</dbReference>
<dbReference type="PANTHER" id="PTHR22990:SF32">
    <property type="entry name" value="RIGHT HANDED BETA HELIX DOMAIN-CONTAINING PROTEIN"/>
    <property type="match status" value="1"/>
</dbReference>
<feature type="domain" description="Right handed beta helix" evidence="3">
    <location>
        <begin position="1681"/>
        <end position="1803"/>
    </location>
</feature>
<evidence type="ECO:0000259" key="2">
    <source>
        <dbReference type="Pfam" id="PF05048"/>
    </source>
</evidence>
<name>G0UKE1_TRYCI</name>
<dbReference type="InterPro" id="IPR007742">
    <property type="entry name" value="NosD_dom"/>
</dbReference>
<dbReference type="SMART" id="SM00710">
    <property type="entry name" value="PbH1"/>
    <property type="match status" value="31"/>
</dbReference>
<protein>
    <submittedName>
        <fullName evidence="4">Uncharacterized protein TCIL3000_3_2790</fullName>
    </submittedName>
</protein>
<feature type="domain" description="Right handed beta helix" evidence="3">
    <location>
        <begin position="370"/>
        <end position="523"/>
    </location>
</feature>
<reference evidence="4" key="1">
    <citation type="journal article" date="2012" name="Proc. Natl. Acad. Sci. U.S.A.">
        <title>Antigenic diversity is generated by distinct evolutionary mechanisms in African trypanosome species.</title>
        <authorList>
            <person name="Jackson A.P."/>
            <person name="Berry A."/>
            <person name="Aslett M."/>
            <person name="Allison H.C."/>
            <person name="Burton P."/>
            <person name="Vavrova-Anderson J."/>
            <person name="Brown R."/>
            <person name="Browne H."/>
            <person name="Corton N."/>
            <person name="Hauser H."/>
            <person name="Gamble J."/>
            <person name="Gilderthorp R."/>
            <person name="Marcello L."/>
            <person name="McQuillan J."/>
            <person name="Otto T.D."/>
            <person name="Quail M.A."/>
            <person name="Sanders M.J."/>
            <person name="van Tonder A."/>
            <person name="Ginger M.L."/>
            <person name="Field M.C."/>
            <person name="Barry J.D."/>
            <person name="Hertz-Fowler C."/>
            <person name="Berriman M."/>
        </authorList>
    </citation>
    <scope>NUCLEOTIDE SEQUENCE</scope>
    <source>
        <strain evidence="4">IL3000</strain>
    </source>
</reference>
<evidence type="ECO:0000313" key="4">
    <source>
        <dbReference type="EMBL" id="CCC89846.1"/>
    </source>
</evidence>
<dbReference type="InterPro" id="IPR011050">
    <property type="entry name" value="Pectin_lyase_fold/virulence"/>
</dbReference>
<dbReference type="SUPFAM" id="SSF51126">
    <property type="entry name" value="Pectin lyase-like"/>
    <property type="match status" value="7"/>
</dbReference>
<gene>
    <name evidence="4" type="ORF">TCIL3000_3_2790</name>
</gene>
<proteinExistence type="predicted"/>
<dbReference type="InterPro" id="IPR039448">
    <property type="entry name" value="Beta_helix"/>
</dbReference>
<feature type="domain" description="Right handed beta helix" evidence="3">
    <location>
        <begin position="1014"/>
        <end position="1161"/>
    </location>
</feature>
<sequence>MALVADPKYTGVVSAFHGLGKRQLRVGKTVTASFRQIGDAVLASQPYDRIVVECGTYFESITITHPLELCSAKDSEAPIIVSVGPCVTINTDGPFMLQGFTINAKGTRASDSQAVVVQQGNPRIEDCDITSLHVKYDSKPHVLNCRIRDCRAGVGLSITGKSGGIYENNHIFGHDGESVYIDTTEKVVMRHNRITERKGRCGVVVHISGRVSKHCEPLLHDNIINGGSEAVGVTRNEETVAKALPTLLSKATHDTAVLVRVSHGATPALVSNLLCNGVNGFSFHDCTIPPNHFCGNRVGSCNAWGVVIVGNTTLIAEGNDIQSCSAGIYVCIPPALEGGDDEKDAGDSSEHAASRVRISRCNLQWNIYYGIVINRSVVSVSGCSVAEASVGLAFLGDCTGSTVAQNLLERNSVAGISALRRGSVVVGSNTIRGSTASMYGVLVQENSHCILQGMKIEKVATGVYVCDKGRITMEGNTINEVSVHHVVVEDGSQGSLTQNTLQGSGAAAVVVTSRSECHLVENYVLIGQKEGILVEKGAKATIEKNNLSSMREVVYVTKGSSAIVRNNDIVISNYGVVVYGEGSSSILWGNNFRSMTGPVVYALQNGTINITKNNVVGSQAVCMQVGSGGTAIVEECTFKNCTSGVAHADGSDTLCSITKCSIERVGYGLRYTGLARGNVEDNDIAICAEYALSCESHSPVVVKNNRITDSAAGLSLFANGQCSELIIKKCKVGIIAKFESSANLNAILLEDCGTGIIIERGALVSIASSIITNCRKYGIKVKGASPKAVVSETTIENCKISGVAVFNRGACLFEKCAISKNDVHGVLLNGAGDTAFVDCVIAQQKKGIVVSSRGGAANSCGAMRPIGERGKVMFLNCTIEGGNCVEGVSAVKSDTILHLEKCQISAGSSQGGIGVVVKDHAVVWMVQCDVTQCTRSGIATSPLARLLAEQVVVEDCRVGVIFESPADDRKRAEEPVGDKLEETLSSETMESIISWESRRRLSMELVLDTLTCVSLRKLTVNSCKKAGVWFMPRSIGELADSSVSECAIGIVAEHGSTTMLRTVDVRRCATFGALLHAWLSKKAEVDNLTVVDSCGDGVKVSVGPEMVEDEDMGSLTIKNSEMSRNGGCGVVLSAQASLEECIVSGNQRVGVVCEGATSQSTCRQRISACHLDGNKESNLVITGNSVPELYNCTFSGSNIGLRVESAVDMRECALYRHQVAVLFAHSQDYESDSEQDMSVLQSCVVKENDIGVSCAFEGRAIESGVIHIDKCAFDNITNTGVQVQAGPLVLMTSSSFTASKKAVTVTERGKANVEECTFTSNVDGMLVRNALQVEVSKSVFLRCVARGLIVEGECGEVRINYNHFKQTKEHGIYVSAGETRVFVNENIFEGDGCGVVMEDSTTTYLYNNVFSKCGTGVVLLGDKCSGTVVGNLLVENDNGCICERGSRGKIWKNEFSGNKKCGLMTTVGSNPVVVDNTFRRHTTDRSYAVCVHREGVGHFTNNQFMENACGVYIGSAGGIVSIYENMFNENGVCVRLDEGASTHVVACSFLNSSTAGVHAVNRIECSQCVFAYNFFSMKKGTAVLLEEEAAVILFRSLVSGTGGRGVCMGKQCSGVVHESLFQELECGIYLEDYAEGRVVGCVFLNCPSMSEVAAHAKTVFYKCLTFIRSCGSPAVLLLKPDAEPLFSRCEVSASGKSPNPLLLSQGGGAVEDCVFSTGSVAITLDNLSSTKIRRSRFLRGEVGVAILTGCAATLEGNQFDVHDRAAVKIANNAGGVMKGNGFAQPIDGGAIVAGTHNVVIEECRQIGGLSKPDKVKRETMACNSVEKRMSTAFAGVLKEAPARTRSNFMQILGARRCLPVVLEVLK</sequence>
<dbReference type="EMBL" id="HE575316">
    <property type="protein sequence ID" value="CCC89846.1"/>
    <property type="molecule type" value="Genomic_DNA"/>
</dbReference>
<evidence type="ECO:0000259" key="3">
    <source>
        <dbReference type="Pfam" id="PF13229"/>
    </source>
</evidence>
<dbReference type="Pfam" id="PF13229">
    <property type="entry name" value="Beta_helix"/>
    <property type="match status" value="7"/>
</dbReference>
<evidence type="ECO:0000256" key="1">
    <source>
        <dbReference type="ARBA" id="ARBA00022737"/>
    </source>
</evidence>
<dbReference type="Gene3D" id="2.160.20.10">
    <property type="entry name" value="Single-stranded right-handed beta-helix, Pectin lyase-like"/>
    <property type="match status" value="7"/>
</dbReference>
<accession>G0UKE1</accession>
<feature type="domain" description="Right handed beta helix" evidence="3">
    <location>
        <begin position="528"/>
        <end position="651"/>
    </location>
</feature>
<keyword evidence="1" id="KW-0677">Repeat</keyword>
<dbReference type="PANTHER" id="PTHR22990">
    <property type="entry name" value="F-BOX ONLY PROTEIN"/>
    <property type="match status" value="1"/>
</dbReference>
<feature type="domain" description="Periplasmic copper-binding protein NosD beta helix" evidence="2">
    <location>
        <begin position="1425"/>
        <end position="1538"/>
    </location>
</feature>